<dbReference type="OrthoDB" id="6709892at2759"/>
<dbReference type="KEGG" id="apln:108734510"/>
<dbReference type="GeneID" id="108734510"/>
<feature type="chain" id="PRO_5010710754" description="endo-polygalacturonase" evidence="12">
    <location>
        <begin position="25"/>
        <end position="371"/>
    </location>
</feature>
<keyword evidence="4" id="KW-0677">Repeat</keyword>
<dbReference type="STRING" id="224129.A0A1W4WNI9"/>
<dbReference type="GO" id="GO:0045490">
    <property type="term" value="P:pectin catabolic process"/>
    <property type="evidence" value="ECO:0007669"/>
    <property type="project" value="TreeGrafter"/>
</dbReference>
<dbReference type="SMART" id="SM00710">
    <property type="entry name" value="PbH1"/>
    <property type="match status" value="6"/>
</dbReference>
<evidence type="ECO:0000256" key="1">
    <source>
        <dbReference type="ARBA" id="ARBA00008834"/>
    </source>
</evidence>
<reference evidence="14" key="1">
    <citation type="submission" date="2025-08" db="UniProtKB">
        <authorList>
            <consortium name="RefSeq"/>
        </authorList>
    </citation>
    <scope>IDENTIFICATION</scope>
    <source>
        <tissue evidence="14">Entire body</tissue>
    </source>
</reference>
<proteinExistence type="inferred from homology"/>
<evidence type="ECO:0000313" key="13">
    <source>
        <dbReference type="Proteomes" id="UP000192223"/>
    </source>
</evidence>
<dbReference type="GO" id="GO:0005576">
    <property type="term" value="C:extracellular region"/>
    <property type="evidence" value="ECO:0007669"/>
    <property type="project" value="TreeGrafter"/>
</dbReference>
<organism evidence="13 14">
    <name type="scientific">Agrilus planipennis</name>
    <name type="common">Emerald ash borer</name>
    <name type="synonym">Agrilus marcopoli</name>
    <dbReference type="NCBI Taxonomy" id="224129"/>
    <lineage>
        <taxon>Eukaryota</taxon>
        <taxon>Metazoa</taxon>
        <taxon>Ecdysozoa</taxon>
        <taxon>Arthropoda</taxon>
        <taxon>Hexapoda</taxon>
        <taxon>Insecta</taxon>
        <taxon>Pterygota</taxon>
        <taxon>Neoptera</taxon>
        <taxon>Endopterygota</taxon>
        <taxon>Coleoptera</taxon>
        <taxon>Polyphaga</taxon>
        <taxon>Elateriformia</taxon>
        <taxon>Buprestoidea</taxon>
        <taxon>Buprestidae</taxon>
        <taxon>Agrilinae</taxon>
        <taxon>Agrilus</taxon>
    </lineage>
</organism>
<dbReference type="GO" id="GO:0004650">
    <property type="term" value="F:polygalacturonase activity"/>
    <property type="evidence" value="ECO:0007669"/>
    <property type="project" value="UniProtKB-EC"/>
</dbReference>
<feature type="active site" evidence="10">
    <location>
        <position position="229"/>
    </location>
</feature>
<keyword evidence="5 11" id="KW-0378">Hydrolase</keyword>
<dbReference type="EC" id="3.2.1.15" evidence="2"/>
<evidence type="ECO:0000256" key="6">
    <source>
        <dbReference type="ARBA" id="ARBA00023157"/>
    </source>
</evidence>
<comment type="catalytic activity">
    <reaction evidence="9">
        <text>(1,4-alpha-D-galacturonosyl)n+m + H2O = (1,4-alpha-D-galacturonosyl)n + (1,4-alpha-D-galacturonosyl)m.</text>
        <dbReference type="EC" id="3.2.1.15"/>
    </reaction>
</comment>
<dbReference type="PANTHER" id="PTHR31884">
    <property type="entry name" value="POLYGALACTURONASE"/>
    <property type="match status" value="1"/>
</dbReference>
<evidence type="ECO:0000256" key="4">
    <source>
        <dbReference type="ARBA" id="ARBA00022737"/>
    </source>
</evidence>
<dbReference type="InterPro" id="IPR012334">
    <property type="entry name" value="Pectin_lyas_fold"/>
</dbReference>
<comment type="similarity">
    <text evidence="1 11">Belongs to the glycosyl hydrolase 28 family.</text>
</comment>
<accession>A0A1W4WNI9</accession>
<evidence type="ECO:0000256" key="9">
    <source>
        <dbReference type="ARBA" id="ARBA00034074"/>
    </source>
</evidence>
<evidence type="ECO:0000256" key="7">
    <source>
        <dbReference type="ARBA" id="ARBA00023295"/>
    </source>
</evidence>
<evidence type="ECO:0000256" key="3">
    <source>
        <dbReference type="ARBA" id="ARBA00022729"/>
    </source>
</evidence>
<dbReference type="PROSITE" id="PS00502">
    <property type="entry name" value="POLYGALACTURONASE"/>
    <property type="match status" value="1"/>
</dbReference>
<dbReference type="Proteomes" id="UP000192223">
    <property type="component" value="Unplaced"/>
</dbReference>
<dbReference type="PANTHER" id="PTHR31884:SF1">
    <property type="entry name" value="POLYGALACTURONASE"/>
    <property type="match status" value="1"/>
</dbReference>
<name>A0A1W4WNI9_AGRPL</name>
<dbReference type="InterPro" id="IPR006626">
    <property type="entry name" value="PbH1"/>
</dbReference>
<dbReference type="Pfam" id="PF00295">
    <property type="entry name" value="Glyco_hydro_28"/>
    <property type="match status" value="1"/>
</dbReference>
<protein>
    <recommendedName>
        <fullName evidence="2">endo-polygalacturonase</fullName>
        <ecNumber evidence="2">3.2.1.15</ecNumber>
    </recommendedName>
</protein>
<keyword evidence="13" id="KW-1185">Reference proteome</keyword>
<keyword evidence="7 11" id="KW-0326">Glycosidase</keyword>
<dbReference type="RefSeq" id="XP_018321600.1">
    <property type="nucleotide sequence ID" value="XM_018466098.2"/>
</dbReference>
<evidence type="ECO:0000256" key="12">
    <source>
        <dbReference type="SAM" id="SignalP"/>
    </source>
</evidence>
<dbReference type="AlphaFoldDB" id="A0A1W4WNI9"/>
<evidence type="ECO:0000256" key="11">
    <source>
        <dbReference type="RuleBase" id="RU361169"/>
    </source>
</evidence>
<dbReference type="InterPro" id="IPR011050">
    <property type="entry name" value="Pectin_lyase_fold/virulence"/>
</dbReference>
<feature type="signal peptide" evidence="12">
    <location>
        <begin position="1"/>
        <end position="24"/>
    </location>
</feature>
<evidence type="ECO:0000256" key="2">
    <source>
        <dbReference type="ARBA" id="ARBA00012736"/>
    </source>
</evidence>
<dbReference type="FunFam" id="2.160.20.10:FF:000002">
    <property type="entry name" value="Endopolygalacturonase D"/>
    <property type="match status" value="1"/>
</dbReference>
<dbReference type="GO" id="GO:0071555">
    <property type="term" value="P:cell wall organization"/>
    <property type="evidence" value="ECO:0007669"/>
    <property type="project" value="UniProtKB-KW"/>
</dbReference>
<evidence type="ECO:0000313" key="14">
    <source>
        <dbReference type="RefSeq" id="XP_018321600.1"/>
    </source>
</evidence>
<keyword evidence="3 12" id="KW-0732">Signal</keyword>
<dbReference type="Gene3D" id="2.160.20.10">
    <property type="entry name" value="Single-stranded right-handed beta-helix, Pectin lyase-like"/>
    <property type="match status" value="1"/>
</dbReference>
<dbReference type="InterPro" id="IPR000743">
    <property type="entry name" value="Glyco_hydro_28"/>
</dbReference>
<dbReference type="InterPro" id="IPR050434">
    <property type="entry name" value="Glycosyl_hydrlase_28"/>
</dbReference>
<sequence>MKGVIKTSLTRIFLLTFVLSNVFAHRSLALSCTLTGNSLDNLEYVKTNCKEIIVEDLLVPPGKTLDFTGISDVSIVFKGKTSFEFKKWKGPLVLVSGNNVNITGAEGAVIDGNGTQWWNQLGGSGSILRPRMFKLRYVNNVNVNNLYFLNSPRHCFAIHNCTNVTVTNVVIDDSAGDTYYRIHNTDGFDVKGSENVYIKDVQVFNQDDCLAVRSGKNIHFARGYCYHGHGLSIGSVGNRTNNIVENVYITDSKLVNADNGIRIKTVFNCTGSVTNIYYNNITMSGIQKVGIVLQGDYRNTRPTGTPTDGVPIKNVTITNVRGTVSESGTNIYILLADGVAENWYWENVTVTGGMKKRKCSGIPEGSHAFCD</sequence>
<dbReference type="SUPFAM" id="SSF51126">
    <property type="entry name" value="Pectin lyase-like"/>
    <property type="match status" value="1"/>
</dbReference>
<evidence type="ECO:0000256" key="5">
    <source>
        <dbReference type="ARBA" id="ARBA00022801"/>
    </source>
</evidence>
<evidence type="ECO:0000256" key="10">
    <source>
        <dbReference type="PROSITE-ProRule" id="PRU10052"/>
    </source>
</evidence>
<gene>
    <name evidence="14" type="primary">LOC108734510</name>
</gene>
<keyword evidence="6" id="KW-1015">Disulfide bond</keyword>
<dbReference type="InParanoid" id="A0A1W4WNI9"/>
<keyword evidence="8" id="KW-0961">Cell wall biogenesis/degradation</keyword>
<evidence type="ECO:0000256" key="8">
    <source>
        <dbReference type="ARBA" id="ARBA00023316"/>
    </source>
</evidence>